<evidence type="ECO:0000313" key="5">
    <source>
        <dbReference type="Proteomes" id="UP000606044"/>
    </source>
</evidence>
<evidence type="ECO:0000256" key="1">
    <source>
        <dbReference type="ARBA" id="ARBA00003565"/>
    </source>
</evidence>
<dbReference type="InterPro" id="IPR036249">
    <property type="entry name" value="Thioredoxin-like_sf"/>
</dbReference>
<dbReference type="PANTHER" id="PTHR13887:SF55">
    <property type="entry name" value="SLR0313 PROTEIN"/>
    <property type="match status" value="1"/>
</dbReference>
<protein>
    <recommendedName>
        <fullName evidence="3">Thioredoxin domain-containing protein</fullName>
    </recommendedName>
</protein>
<dbReference type="EMBL" id="BMCT01000001">
    <property type="protein sequence ID" value="GGF51599.1"/>
    <property type="molecule type" value="Genomic_DNA"/>
</dbReference>
<evidence type="ECO:0000313" key="4">
    <source>
        <dbReference type="EMBL" id="GGF51599.1"/>
    </source>
</evidence>
<dbReference type="AlphaFoldDB" id="A0A917BNG3"/>
<dbReference type="Proteomes" id="UP000606044">
    <property type="component" value="Unassembled WGS sequence"/>
</dbReference>
<comment type="similarity">
    <text evidence="2">Belongs to the thioredoxin family. DsbA subfamily.</text>
</comment>
<evidence type="ECO:0000256" key="2">
    <source>
        <dbReference type="ARBA" id="ARBA00005791"/>
    </source>
</evidence>
<dbReference type="PANTHER" id="PTHR13887">
    <property type="entry name" value="GLUTATHIONE S-TRANSFERASE KAPPA"/>
    <property type="match status" value="1"/>
</dbReference>
<sequence length="179" mass="19230">MSRLTPAVGPSDHVQGPANAPVTLVEYGDYECPYCGETYPVLKEVQRLMGDKLRFVFRNFPLSQMHPHAVRAAELAEAAAAAGRFWEAHDLLYEHQDALGNFSLMDYGARLGLDAAALEAAFAGRYDAKIEADFSGGVRSGVNGTPSLFINGQRYDGPRDVESLVTVLEAVASAAHAAS</sequence>
<keyword evidence="5" id="KW-1185">Reference proteome</keyword>
<reference evidence="4" key="1">
    <citation type="journal article" date="2014" name="Int. J. Syst. Evol. Microbiol.">
        <title>Complete genome sequence of Corynebacterium casei LMG S-19264T (=DSM 44701T), isolated from a smear-ripened cheese.</title>
        <authorList>
            <consortium name="US DOE Joint Genome Institute (JGI-PGF)"/>
            <person name="Walter F."/>
            <person name="Albersmeier A."/>
            <person name="Kalinowski J."/>
            <person name="Ruckert C."/>
        </authorList>
    </citation>
    <scope>NUCLEOTIDE SEQUENCE</scope>
    <source>
        <strain evidence="4">CCM 7897</strain>
    </source>
</reference>
<dbReference type="InterPro" id="IPR013766">
    <property type="entry name" value="Thioredoxin_domain"/>
</dbReference>
<evidence type="ECO:0000259" key="3">
    <source>
        <dbReference type="PROSITE" id="PS51352"/>
    </source>
</evidence>
<dbReference type="RefSeq" id="WP_188575737.1">
    <property type="nucleotide sequence ID" value="NZ_BMCT01000001.1"/>
</dbReference>
<dbReference type="Gene3D" id="3.40.30.10">
    <property type="entry name" value="Glutaredoxin"/>
    <property type="match status" value="1"/>
</dbReference>
<dbReference type="PROSITE" id="PS51352">
    <property type="entry name" value="THIOREDOXIN_2"/>
    <property type="match status" value="1"/>
</dbReference>
<feature type="domain" description="Thioredoxin" evidence="3">
    <location>
        <begin position="1"/>
        <end position="173"/>
    </location>
</feature>
<dbReference type="SUPFAM" id="SSF52833">
    <property type="entry name" value="Thioredoxin-like"/>
    <property type="match status" value="1"/>
</dbReference>
<dbReference type="Pfam" id="PF13462">
    <property type="entry name" value="Thioredoxin_4"/>
    <property type="match status" value="1"/>
</dbReference>
<proteinExistence type="inferred from homology"/>
<organism evidence="4 5">
    <name type="scientific">Azorhizobium oxalatiphilum</name>
    <dbReference type="NCBI Taxonomy" id="980631"/>
    <lineage>
        <taxon>Bacteria</taxon>
        <taxon>Pseudomonadati</taxon>
        <taxon>Pseudomonadota</taxon>
        <taxon>Alphaproteobacteria</taxon>
        <taxon>Hyphomicrobiales</taxon>
        <taxon>Xanthobacteraceae</taxon>
        <taxon>Azorhizobium</taxon>
    </lineage>
</organism>
<accession>A0A917BNG3</accession>
<gene>
    <name evidence="4" type="ORF">GCM10007301_08820</name>
</gene>
<name>A0A917BNG3_9HYPH</name>
<dbReference type="InterPro" id="IPR012336">
    <property type="entry name" value="Thioredoxin-like_fold"/>
</dbReference>
<comment type="function">
    <text evidence="1">May be required for disulfide bond formation in some proteins.</text>
</comment>
<reference evidence="4" key="2">
    <citation type="submission" date="2020-09" db="EMBL/GenBank/DDBJ databases">
        <authorList>
            <person name="Sun Q."/>
            <person name="Sedlacek I."/>
        </authorList>
    </citation>
    <scope>NUCLEOTIDE SEQUENCE</scope>
    <source>
        <strain evidence="4">CCM 7897</strain>
    </source>
</reference>
<comment type="caution">
    <text evidence="4">The sequence shown here is derived from an EMBL/GenBank/DDBJ whole genome shotgun (WGS) entry which is preliminary data.</text>
</comment>